<proteinExistence type="predicted"/>
<reference evidence="4" key="1">
    <citation type="submission" date="2023-07" db="EMBL/GenBank/DDBJ databases">
        <title>30 novel species of actinomycetes from the DSMZ collection.</title>
        <authorList>
            <person name="Nouioui I."/>
        </authorList>
    </citation>
    <scope>NUCLEOTIDE SEQUENCE [LARGE SCALE GENOMIC DNA]</scope>
    <source>
        <strain evidence="4">DSM 44917</strain>
    </source>
</reference>
<sequence>MSTNIEGSVRTTASPFTRGRIAFRNFRWRRPFWAGLFTMIASAPIAWFPYRGVNFGDLTIRMATTAGAGSLVIAGLLAVLGLTIWFQPQVRIFAGVAAILLALVSLIVSNFGGFLMGFFLALIGGAMSVAWAPGDGGSAGAGAAGTYGTTAAGTAQGGEGPAHGPETTAPLAAAADAEAPEPAGDPGKGKHRAQ</sequence>
<gene>
    <name evidence="3" type="ORF">RM780_08315</name>
</gene>
<dbReference type="Proteomes" id="UP001183388">
    <property type="component" value="Unassembled WGS sequence"/>
</dbReference>
<dbReference type="Pfam" id="PF19609">
    <property type="entry name" value="DUF6114"/>
    <property type="match status" value="1"/>
</dbReference>
<keyword evidence="2" id="KW-0472">Membrane</keyword>
<comment type="caution">
    <text evidence="3">The sequence shown here is derived from an EMBL/GenBank/DDBJ whole genome shotgun (WGS) entry which is preliminary data.</text>
</comment>
<evidence type="ECO:0000313" key="3">
    <source>
        <dbReference type="EMBL" id="MDT0306967.1"/>
    </source>
</evidence>
<dbReference type="EMBL" id="JAVREN010000008">
    <property type="protein sequence ID" value="MDT0306967.1"/>
    <property type="molecule type" value="Genomic_DNA"/>
</dbReference>
<evidence type="ECO:0000256" key="1">
    <source>
        <dbReference type="SAM" id="MobiDB-lite"/>
    </source>
</evidence>
<keyword evidence="4" id="KW-1185">Reference proteome</keyword>
<feature type="transmembrane region" description="Helical" evidence="2">
    <location>
        <begin position="62"/>
        <end position="85"/>
    </location>
</feature>
<organism evidence="3 4">
    <name type="scientific">Streptomyces boetiae</name>
    <dbReference type="NCBI Taxonomy" id="3075541"/>
    <lineage>
        <taxon>Bacteria</taxon>
        <taxon>Bacillati</taxon>
        <taxon>Actinomycetota</taxon>
        <taxon>Actinomycetes</taxon>
        <taxon>Kitasatosporales</taxon>
        <taxon>Streptomycetaceae</taxon>
        <taxon>Streptomyces</taxon>
    </lineage>
</organism>
<feature type="transmembrane region" description="Helical" evidence="2">
    <location>
        <begin position="32"/>
        <end position="50"/>
    </location>
</feature>
<dbReference type="InterPro" id="IPR046096">
    <property type="entry name" value="DUF6114"/>
</dbReference>
<feature type="compositionally biased region" description="Low complexity" evidence="1">
    <location>
        <begin position="162"/>
        <end position="185"/>
    </location>
</feature>
<dbReference type="RefSeq" id="WP_311629906.1">
    <property type="nucleotide sequence ID" value="NZ_JAVREN010000008.1"/>
</dbReference>
<protein>
    <submittedName>
        <fullName evidence="3">DUF6114 domain-containing protein</fullName>
    </submittedName>
</protein>
<evidence type="ECO:0000313" key="4">
    <source>
        <dbReference type="Proteomes" id="UP001183388"/>
    </source>
</evidence>
<accession>A0ABU2L6H9</accession>
<keyword evidence="2" id="KW-0812">Transmembrane</keyword>
<evidence type="ECO:0000256" key="2">
    <source>
        <dbReference type="SAM" id="Phobius"/>
    </source>
</evidence>
<keyword evidence="2" id="KW-1133">Transmembrane helix</keyword>
<feature type="region of interest" description="Disordered" evidence="1">
    <location>
        <begin position="150"/>
        <end position="194"/>
    </location>
</feature>
<feature type="transmembrane region" description="Helical" evidence="2">
    <location>
        <begin position="92"/>
        <end position="108"/>
    </location>
</feature>
<name>A0ABU2L6H9_9ACTN</name>